<accession>A0A7G9GV19</accession>
<protein>
    <submittedName>
        <fullName evidence="11">Preprotein translocase subunit YajC</fullName>
    </submittedName>
</protein>
<feature type="transmembrane region" description="Helical" evidence="10">
    <location>
        <begin position="15"/>
        <end position="33"/>
    </location>
</feature>
<comment type="similarity">
    <text evidence="2">Belongs to the YajC family.</text>
</comment>
<name>A0A7G9GV19_9FUSO</name>
<keyword evidence="7 10" id="KW-1133">Transmembrane helix</keyword>
<gene>
    <name evidence="11" type="primary">yajC</name>
    <name evidence="11" type="ORF">H9Q81_06640</name>
</gene>
<keyword evidence="4" id="KW-1003">Cell membrane</keyword>
<dbReference type="NCBIfam" id="TIGR00739">
    <property type="entry name" value="yajC"/>
    <property type="match status" value="1"/>
</dbReference>
<reference evidence="11 12" key="1">
    <citation type="submission" date="2020-08" db="EMBL/GenBank/DDBJ databases">
        <authorList>
            <person name="Liu C."/>
            <person name="Sun Q."/>
        </authorList>
    </citation>
    <scope>NUCLEOTIDE SEQUENCE [LARGE SCALE GENOMIC DNA]</scope>
    <source>
        <strain evidence="11 12">NSJ-57</strain>
    </source>
</reference>
<evidence type="ECO:0000256" key="5">
    <source>
        <dbReference type="ARBA" id="ARBA00022692"/>
    </source>
</evidence>
<dbReference type="AlphaFoldDB" id="A0A7G9GV19"/>
<keyword evidence="8" id="KW-0811">Translocation</keyword>
<keyword evidence="6" id="KW-0653">Protein transport</keyword>
<dbReference type="Proteomes" id="UP000515913">
    <property type="component" value="Chromosome"/>
</dbReference>
<dbReference type="GO" id="GO:0015031">
    <property type="term" value="P:protein transport"/>
    <property type="evidence" value="ECO:0007669"/>
    <property type="project" value="UniProtKB-KW"/>
</dbReference>
<keyword evidence="5 10" id="KW-0812">Transmembrane</keyword>
<evidence type="ECO:0000256" key="7">
    <source>
        <dbReference type="ARBA" id="ARBA00022989"/>
    </source>
</evidence>
<evidence type="ECO:0000313" key="12">
    <source>
        <dbReference type="Proteomes" id="UP000515913"/>
    </source>
</evidence>
<dbReference type="RefSeq" id="WP_101474208.1">
    <property type="nucleotide sequence ID" value="NZ_CP060637.1"/>
</dbReference>
<dbReference type="GO" id="GO:0005886">
    <property type="term" value="C:plasma membrane"/>
    <property type="evidence" value="ECO:0007669"/>
    <property type="project" value="UniProtKB-SubCell"/>
</dbReference>
<dbReference type="PANTHER" id="PTHR33909">
    <property type="entry name" value="SEC TRANSLOCON ACCESSORY COMPLEX SUBUNIT YAJC"/>
    <property type="match status" value="1"/>
</dbReference>
<dbReference type="SMART" id="SM01323">
    <property type="entry name" value="YajC"/>
    <property type="match status" value="1"/>
</dbReference>
<keyword evidence="9 10" id="KW-0472">Membrane</keyword>
<evidence type="ECO:0000256" key="9">
    <source>
        <dbReference type="ARBA" id="ARBA00023136"/>
    </source>
</evidence>
<dbReference type="KEGG" id="fho:H9Q81_06640"/>
<evidence type="ECO:0000256" key="8">
    <source>
        <dbReference type="ARBA" id="ARBA00023010"/>
    </source>
</evidence>
<evidence type="ECO:0000313" key="11">
    <source>
        <dbReference type="EMBL" id="QNM14651.1"/>
    </source>
</evidence>
<dbReference type="PRINTS" id="PR01853">
    <property type="entry name" value="YAJCTRNLCASE"/>
</dbReference>
<evidence type="ECO:0000256" key="1">
    <source>
        <dbReference type="ARBA" id="ARBA00004162"/>
    </source>
</evidence>
<keyword evidence="3" id="KW-0813">Transport</keyword>
<evidence type="ECO:0000256" key="10">
    <source>
        <dbReference type="SAM" id="Phobius"/>
    </source>
</evidence>
<comment type="subcellular location">
    <subcellularLocation>
        <location evidence="1">Cell membrane</location>
        <topology evidence="1">Single-pass membrane protein</topology>
    </subcellularLocation>
</comment>
<dbReference type="EMBL" id="CP060637">
    <property type="protein sequence ID" value="QNM14651.1"/>
    <property type="molecule type" value="Genomic_DNA"/>
</dbReference>
<evidence type="ECO:0000256" key="4">
    <source>
        <dbReference type="ARBA" id="ARBA00022475"/>
    </source>
</evidence>
<dbReference type="InterPro" id="IPR003849">
    <property type="entry name" value="Preprotein_translocase_YajC"/>
</dbReference>
<organism evidence="11 12">
    <name type="scientific">Fusobacterium hominis</name>
    <dbReference type="NCBI Taxonomy" id="2764326"/>
    <lineage>
        <taxon>Bacteria</taxon>
        <taxon>Fusobacteriati</taxon>
        <taxon>Fusobacteriota</taxon>
        <taxon>Fusobacteriia</taxon>
        <taxon>Fusobacteriales</taxon>
        <taxon>Fusobacteriaceae</taxon>
        <taxon>Fusobacterium</taxon>
    </lineage>
</organism>
<dbReference type="PANTHER" id="PTHR33909:SF1">
    <property type="entry name" value="SEC TRANSLOCON ACCESSORY COMPLEX SUBUNIT YAJC"/>
    <property type="match status" value="1"/>
</dbReference>
<dbReference type="Pfam" id="PF02699">
    <property type="entry name" value="YajC"/>
    <property type="match status" value="1"/>
</dbReference>
<evidence type="ECO:0000256" key="2">
    <source>
        <dbReference type="ARBA" id="ARBA00006742"/>
    </source>
</evidence>
<keyword evidence="12" id="KW-1185">Reference proteome</keyword>
<sequence>MQGILGNLGNFKQPLIIFVIWIAVFYFVLILPNKKKQKKQKEMLDSIKEGAEVITVGGIKGTVASVAGDYVEVRVDKGVKITFRKSAISTVLE</sequence>
<evidence type="ECO:0000256" key="3">
    <source>
        <dbReference type="ARBA" id="ARBA00022448"/>
    </source>
</evidence>
<proteinExistence type="inferred from homology"/>
<evidence type="ECO:0000256" key="6">
    <source>
        <dbReference type="ARBA" id="ARBA00022927"/>
    </source>
</evidence>